<dbReference type="Gramene" id="Psat04G0586600-T1">
    <property type="protein sequence ID" value="KAI5422592.1"/>
    <property type="gene ID" value="KIW84_045866"/>
</dbReference>
<evidence type="ECO:0000313" key="2">
    <source>
        <dbReference type="Proteomes" id="UP001058974"/>
    </source>
</evidence>
<keyword evidence="2" id="KW-1185">Reference proteome</keyword>
<dbReference type="AlphaFoldDB" id="A0A9D4XLQ9"/>
<evidence type="ECO:0000313" key="1">
    <source>
        <dbReference type="EMBL" id="KAI5422592.1"/>
    </source>
</evidence>
<dbReference type="EMBL" id="JAMSHJ010000004">
    <property type="protein sequence ID" value="KAI5422592.1"/>
    <property type="molecule type" value="Genomic_DNA"/>
</dbReference>
<dbReference type="Proteomes" id="UP001058974">
    <property type="component" value="Chromosome 4"/>
</dbReference>
<comment type="caution">
    <text evidence="1">The sequence shown here is derived from an EMBL/GenBank/DDBJ whole genome shotgun (WGS) entry which is preliminary data.</text>
</comment>
<proteinExistence type="predicted"/>
<name>A0A9D4XLQ9_PEA</name>
<reference evidence="1 2" key="1">
    <citation type="journal article" date="2022" name="Nat. Genet.">
        <title>Improved pea reference genome and pan-genome highlight genomic features and evolutionary characteristics.</title>
        <authorList>
            <person name="Yang T."/>
            <person name="Liu R."/>
            <person name="Luo Y."/>
            <person name="Hu S."/>
            <person name="Wang D."/>
            <person name="Wang C."/>
            <person name="Pandey M.K."/>
            <person name="Ge S."/>
            <person name="Xu Q."/>
            <person name="Li N."/>
            <person name="Li G."/>
            <person name="Huang Y."/>
            <person name="Saxena R.K."/>
            <person name="Ji Y."/>
            <person name="Li M."/>
            <person name="Yan X."/>
            <person name="He Y."/>
            <person name="Liu Y."/>
            <person name="Wang X."/>
            <person name="Xiang C."/>
            <person name="Varshney R.K."/>
            <person name="Ding H."/>
            <person name="Gao S."/>
            <person name="Zong X."/>
        </authorList>
    </citation>
    <scope>NUCLEOTIDE SEQUENCE [LARGE SCALE GENOMIC DNA]</scope>
    <source>
        <strain evidence="1 2">cv. Zhongwan 6</strain>
    </source>
</reference>
<organism evidence="1 2">
    <name type="scientific">Pisum sativum</name>
    <name type="common">Garden pea</name>
    <name type="synonym">Lathyrus oleraceus</name>
    <dbReference type="NCBI Taxonomy" id="3888"/>
    <lineage>
        <taxon>Eukaryota</taxon>
        <taxon>Viridiplantae</taxon>
        <taxon>Streptophyta</taxon>
        <taxon>Embryophyta</taxon>
        <taxon>Tracheophyta</taxon>
        <taxon>Spermatophyta</taxon>
        <taxon>Magnoliopsida</taxon>
        <taxon>eudicotyledons</taxon>
        <taxon>Gunneridae</taxon>
        <taxon>Pentapetalae</taxon>
        <taxon>rosids</taxon>
        <taxon>fabids</taxon>
        <taxon>Fabales</taxon>
        <taxon>Fabaceae</taxon>
        <taxon>Papilionoideae</taxon>
        <taxon>50 kb inversion clade</taxon>
        <taxon>NPAAA clade</taxon>
        <taxon>Hologalegina</taxon>
        <taxon>IRL clade</taxon>
        <taxon>Fabeae</taxon>
        <taxon>Lathyrus</taxon>
    </lineage>
</organism>
<accession>A0A9D4XLQ9</accession>
<sequence>MTFIIKIFQYLTKKKNTFSGKAVALGDQVQEDKAEKGSFQKDNFRNKFKKSFMATWYELDKEEDSEKDEEQTNIALVALTSFKVEYNSDFGSESGEDEEFSKLSRSNLITFIQELMSR</sequence>
<gene>
    <name evidence="1" type="ORF">KIW84_045866</name>
</gene>
<protein>
    <submittedName>
        <fullName evidence="1">Uncharacterized protein</fullName>
    </submittedName>
</protein>